<evidence type="ECO:0000313" key="1">
    <source>
        <dbReference type="EMBL" id="AGO61450.1"/>
    </source>
</evidence>
<dbReference type="GO" id="GO:0005524">
    <property type="term" value="F:ATP binding"/>
    <property type="evidence" value="ECO:0007669"/>
    <property type="project" value="InterPro"/>
</dbReference>
<dbReference type="SUPFAM" id="SSF50249">
    <property type="entry name" value="Nucleic acid-binding proteins"/>
    <property type="match status" value="1"/>
</dbReference>
<protein>
    <recommendedName>
        <fullName evidence="3">OB domain-containing protein</fullName>
    </recommendedName>
</protein>
<dbReference type="AlphaFoldDB" id="S0ATK2"/>
<dbReference type="Gene3D" id="2.40.50.140">
    <property type="entry name" value="Nucleic acid-binding proteins"/>
    <property type="match status" value="1"/>
</dbReference>
<dbReference type="GeneID" id="16025654"/>
<organism evidence="1 2">
    <name type="scientific">Ferroplasma acidarmanus Fer1</name>
    <dbReference type="NCBI Taxonomy" id="333146"/>
    <lineage>
        <taxon>Archaea</taxon>
        <taxon>Methanobacteriati</taxon>
        <taxon>Thermoplasmatota</taxon>
        <taxon>Thermoplasmata</taxon>
        <taxon>Thermoplasmatales</taxon>
        <taxon>Ferroplasmaceae</taxon>
        <taxon>Ferroplasma</taxon>
    </lineage>
</organism>
<sequence length="298" mass="33782">MAYTKRENSYWLFSRELKDSTKLEGEEKRPYVITPLGTKVKRILFAGAITYKNSDDRMVKVTVADYIGSFYLTAFKTGFSSEMAEELDKFNVNDIVMVMGKVSSFKTDDGIFYFSVNPELIKSIGETERYFWGVRASYVAKRKILAITEAIKDDVATVDTLLKLGYSQDEAEDAIRAKEYYADYDFNSYMDAISSINFDSPVMTVAHREMDIENPESFETEGNSSNQQNTGAPQTFNIEEFVLAYIKNNDSGPGCKYDDIIISCSNAGISREKVDEILNSLGSRGEIYEVSLKRYKPL</sequence>
<accession>S0ATK2</accession>
<dbReference type="GO" id="GO:0006310">
    <property type="term" value="P:DNA recombination"/>
    <property type="evidence" value="ECO:0007669"/>
    <property type="project" value="InterPro"/>
</dbReference>
<dbReference type="Proteomes" id="UP000014660">
    <property type="component" value="Chromosome"/>
</dbReference>
<dbReference type="CDD" id="cd14332">
    <property type="entry name" value="UBA_RuvA_C"/>
    <property type="match status" value="1"/>
</dbReference>
<gene>
    <name evidence="1" type="ORF">FACI_IFERC00001G1470</name>
</gene>
<dbReference type="KEGG" id="fac:FACI_IFERC01G1470"/>
<dbReference type="GO" id="GO:0009378">
    <property type="term" value="F:four-way junction helicase activity"/>
    <property type="evidence" value="ECO:0007669"/>
    <property type="project" value="InterPro"/>
</dbReference>
<dbReference type="GO" id="GO:0006281">
    <property type="term" value="P:DNA repair"/>
    <property type="evidence" value="ECO:0007669"/>
    <property type="project" value="InterPro"/>
</dbReference>
<dbReference type="InterPro" id="IPR036388">
    <property type="entry name" value="WH-like_DNA-bd_sf"/>
</dbReference>
<reference evidence="1 2" key="1">
    <citation type="journal article" date="2007" name="Proc. Natl. Acad. Sci. U.S.A.">
        <title>Genome dynamics in a natural archaeal population.</title>
        <authorList>
            <person name="Allen E.E."/>
            <person name="Tyson G.W."/>
            <person name="Whitaker R.J."/>
            <person name="Detter J.C."/>
            <person name="Richardson P.M."/>
            <person name="Banfield J.F."/>
        </authorList>
    </citation>
    <scope>NUCLEOTIDE SEQUENCE [LARGE SCALE GENOMIC DNA]</scope>
    <source>
        <strain evidence="2">fer1</strain>
    </source>
</reference>
<dbReference type="HOGENOM" id="CLU_1021648_0_0_2"/>
<dbReference type="InterPro" id="IPR012340">
    <property type="entry name" value="NA-bd_OB-fold"/>
</dbReference>
<evidence type="ECO:0008006" key="3">
    <source>
        <dbReference type="Google" id="ProtNLM"/>
    </source>
</evidence>
<keyword evidence="2" id="KW-1185">Reference proteome</keyword>
<dbReference type="EMBL" id="CP004145">
    <property type="protein sequence ID" value="AGO61450.1"/>
    <property type="molecule type" value="Genomic_DNA"/>
</dbReference>
<dbReference type="InterPro" id="IPR011114">
    <property type="entry name" value="RuvA_C"/>
</dbReference>
<name>S0ATK2_FERAC</name>
<dbReference type="RefSeq" id="WP_019841684.1">
    <property type="nucleotide sequence ID" value="NC_021592.1"/>
</dbReference>
<dbReference type="GO" id="GO:0009379">
    <property type="term" value="C:Holliday junction helicase complex"/>
    <property type="evidence" value="ECO:0007669"/>
    <property type="project" value="InterPro"/>
</dbReference>
<evidence type="ECO:0000313" key="2">
    <source>
        <dbReference type="Proteomes" id="UP000014660"/>
    </source>
</evidence>
<dbReference type="Gene3D" id="1.10.10.10">
    <property type="entry name" value="Winged helix-like DNA-binding domain superfamily/Winged helix DNA-binding domain"/>
    <property type="match status" value="1"/>
</dbReference>
<proteinExistence type="predicted"/>